<sequence>MEKKNMKGKEKERRKGLHLSTTHNQKVNYDKQTL</sequence>
<evidence type="ECO:0000313" key="2">
    <source>
        <dbReference type="EMBL" id="MBX41162.1"/>
    </source>
</evidence>
<dbReference type="AlphaFoldDB" id="A0A2P2NFC0"/>
<organism evidence="2">
    <name type="scientific">Rhizophora mucronata</name>
    <name type="common">Asiatic mangrove</name>
    <dbReference type="NCBI Taxonomy" id="61149"/>
    <lineage>
        <taxon>Eukaryota</taxon>
        <taxon>Viridiplantae</taxon>
        <taxon>Streptophyta</taxon>
        <taxon>Embryophyta</taxon>
        <taxon>Tracheophyta</taxon>
        <taxon>Spermatophyta</taxon>
        <taxon>Magnoliopsida</taxon>
        <taxon>eudicotyledons</taxon>
        <taxon>Gunneridae</taxon>
        <taxon>Pentapetalae</taxon>
        <taxon>rosids</taxon>
        <taxon>fabids</taxon>
        <taxon>Malpighiales</taxon>
        <taxon>Rhizophoraceae</taxon>
        <taxon>Rhizophora</taxon>
    </lineage>
</organism>
<dbReference type="EMBL" id="GGEC01060678">
    <property type="protein sequence ID" value="MBX41162.1"/>
    <property type="molecule type" value="Transcribed_RNA"/>
</dbReference>
<protein>
    <submittedName>
        <fullName evidence="2">Uncharacterized protein</fullName>
    </submittedName>
</protein>
<name>A0A2P2NFC0_RHIMU</name>
<accession>A0A2P2NFC0</accession>
<feature type="region of interest" description="Disordered" evidence="1">
    <location>
        <begin position="1"/>
        <end position="34"/>
    </location>
</feature>
<evidence type="ECO:0000256" key="1">
    <source>
        <dbReference type="SAM" id="MobiDB-lite"/>
    </source>
</evidence>
<feature type="compositionally biased region" description="Polar residues" evidence="1">
    <location>
        <begin position="19"/>
        <end position="34"/>
    </location>
</feature>
<proteinExistence type="predicted"/>
<feature type="compositionally biased region" description="Basic and acidic residues" evidence="1">
    <location>
        <begin position="1"/>
        <end position="13"/>
    </location>
</feature>
<reference evidence="2" key="1">
    <citation type="submission" date="2018-02" db="EMBL/GenBank/DDBJ databases">
        <title>Rhizophora mucronata_Transcriptome.</title>
        <authorList>
            <person name="Meera S.P."/>
            <person name="Sreeshan A."/>
            <person name="Augustine A."/>
        </authorList>
    </citation>
    <scope>NUCLEOTIDE SEQUENCE</scope>
    <source>
        <tissue evidence="2">Leaf</tissue>
    </source>
</reference>